<organism evidence="3 4">
    <name type="scientific">Nocardioides simplex</name>
    <name type="common">Arthrobacter simplex</name>
    <dbReference type="NCBI Taxonomy" id="2045"/>
    <lineage>
        <taxon>Bacteria</taxon>
        <taxon>Bacillati</taxon>
        <taxon>Actinomycetota</taxon>
        <taxon>Actinomycetes</taxon>
        <taxon>Propionibacteriales</taxon>
        <taxon>Nocardioidaceae</taxon>
        <taxon>Pimelobacter</taxon>
    </lineage>
</organism>
<protein>
    <submittedName>
        <fullName evidence="3">3-alpha-hydroxysteroid dehydrogenase</fullName>
    </submittedName>
</protein>
<comment type="similarity">
    <text evidence="1">Belongs to the short-chain dehydrogenases/reductases (SDR) family.</text>
</comment>
<dbReference type="GO" id="GO:0016491">
    <property type="term" value="F:oxidoreductase activity"/>
    <property type="evidence" value="ECO:0007669"/>
    <property type="project" value="UniProtKB-KW"/>
</dbReference>
<dbReference type="PANTHER" id="PTHR24321">
    <property type="entry name" value="DEHYDROGENASES, SHORT CHAIN"/>
    <property type="match status" value="1"/>
</dbReference>
<dbReference type="InterPro" id="IPR002347">
    <property type="entry name" value="SDR_fam"/>
</dbReference>
<accession>A0A0A1DRS4</accession>
<dbReference type="EMBL" id="CP009896">
    <property type="protein sequence ID" value="AIY20019.2"/>
    <property type="molecule type" value="Genomic_DNA"/>
</dbReference>
<dbReference type="SUPFAM" id="SSF51735">
    <property type="entry name" value="NAD(P)-binding Rossmann-fold domains"/>
    <property type="match status" value="1"/>
</dbReference>
<keyword evidence="4" id="KW-1185">Reference proteome</keyword>
<dbReference type="KEGG" id="psim:KR76_18035"/>
<dbReference type="HOGENOM" id="CLU_010194_1_0_11"/>
<dbReference type="Gene3D" id="3.40.50.720">
    <property type="entry name" value="NAD(P)-binding Rossmann-like Domain"/>
    <property type="match status" value="1"/>
</dbReference>
<dbReference type="AlphaFoldDB" id="A0A0A1DRS4"/>
<dbReference type="PROSITE" id="PS00061">
    <property type="entry name" value="ADH_SHORT"/>
    <property type="match status" value="1"/>
</dbReference>
<evidence type="ECO:0000256" key="2">
    <source>
        <dbReference type="ARBA" id="ARBA00023002"/>
    </source>
</evidence>
<dbReference type="Proteomes" id="UP000030300">
    <property type="component" value="Chromosome"/>
</dbReference>
<reference evidence="3 4" key="1">
    <citation type="journal article" date="2015" name="Genome Announc.">
        <title>Complete Genome Sequence of Steroid-Transforming Nocardioides simplex VKM Ac-2033D.</title>
        <authorList>
            <person name="Shtratnikova V.Y."/>
            <person name="Schelkunov M.I."/>
            <person name="Pekov Y.A."/>
            <person name="Fokina V.V."/>
            <person name="Logacheva M.D."/>
            <person name="Sokolov S.L."/>
            <person name="Bragin E.Y."/>
            <person name="Ashapkin V.V."/>
            <person name="Donova M.V."/>
        </authorList>
    </citation>
    <scope>NUCLEOTIDE SEQUENCE [LARGE SCALE GENOMIC DNA]</scope>
    <source>
        <strain evidence="3 4">VKM Ac-2033D</strain>
    </source>
</reference>
<dbReference type="RefSeq" id="WP_218030680.1">
    <property type="nucleotide sequence ID" value="NZ_BJMC01000018.1"/>
</dbReference>
<name>A0A0A1DRS4_NOCSI</name>
<evidence type="ECO:0000256" key="1">
    <source>
        <dbReference type="ARBA" id="ARBA00006484"/>
    </source>
</evidence>
<proteinExistence type="inferred from homology"/>
<gene>
    <name evidence="3" type="ORF">KR76_18035</name>
</gene>
<evidence type="ECO:0000313" key="3">
    <source>
        <dbReference type="EMBL" id="AIY20019.2"/>
    </source>
</evidence>
<dbReference type="PRINTS" id="PR00081">
    <property type="entry name" value="GDHRDH"/>
</dbReference>
<dbReference type="GeneID" id="96610713"/>
<dbReference type="InterPro" id="IPR036291">
    <property type="entry name" value="NAD(P)-bd_dom_sf"/>
</dbReference>
<dbReference type="Pfam" id="PF00106">
    <property type="entry name" value="adh_short"/>
    <property type="match status" value="1"/>
</dbReference>
<dbReference type="PANTHER" id="PTHR24321:SF8">
    <property type="entry name" value="ESTRADIOL 17-BETA-DEHYDROGENASE 8-RELATED"/>
    <property type="match status" value="1"/>
</dbReference>
<dbReference type="Pfam" id="PF13561">
    <property type="entry name" value="adh_short_C2"/>
    <property type="match status" value="1"/>
</dbReference>
<evidence type="ECO:0000313" key="4">
    <source>
        <dbReference type="Proteomes" id="UP000030300"/>
    </source>
</evidence>
<dbReference type="STRING" id="2045.KR76_18035"/>
<keyword evidence="2" id="KW-0560">Oxidoreductase</keyword>
<dbReference type="InterPro" id="IPR020904">
    <property type="entry name" value="Sc_DH/Rdtase_CS"/>
</dbReference>
<sequence length="268" mass="26275">MTGRLLAVTGSASGIGATTAAMLRARGDRVIGVDLRDAEVCADLSTADGRAEAVAGIAALAGADGADGPAGPEGGALDGLITCAGLSRAGAPQVSVNYFGTVDLVLGLRPLLAAAPAPRVALVSSISSTQPSDPAIVAACLAGDESAALDAAEAAVAAGRPHEIYSSTKLALNRWLRGAAVSADFAGAGIAVNAIAPGVVLTPMTAELVANPDWKRVMDAAVPMPLNGYAPPEAIAHALLWLVAAENSHMAGQVVFVDGGAAALTAAG</sequence>
<dbReference type="eggNOG" id="COG1028">
    <property type="taxonomic scope" value="Bacteria"/>
</dbReference>